<reference evidence="2" key="1">
    <citation type="journal article" date="2022" name="bioRxiv">
        <title>Sequencing and chromosome-scale assembly of the giantPleurodeles waltlgenome.</title>
        <authorList>
            <person name="Brown T."/>
            <person name="Elewa A."/>
            <person name="Iarovenko S."/>
            <person name="Subramanian E."/>
            <person name="Araus A.J."/>
            <person name="Petzold A."/>
            <person name="Susuki M."/>
            <person name="Suzuki K.-i.T."/>
            <person name="Hayashi T."/>
            <person name="Toyoda A."/>
            <person name="Oliveira C."/>
            <person name="Osipova E."/>
            <person name="Leigh N.D."/>
            <person name="Simon A."/>
            <person name="Yun M.H."/>
        </authorList>
    </citation>
    <scope>NUCLEOTIDE SEQUENCE</scope>
    <source>
        <strain evidence="2">20211129_DDA</strain>
        <tissue evidence="2">Liver</tissue>
    </source>
</reference>
<accession>A0AAV7NR72</accession>
<proteinExistence type="predicted"/>
<feature type="compositionally biased region" description="Low complexity" evidence="1">
    <location>
        <begin position="99"/>
        <end position="116"/>
    </location>
</feature>
<protein>
    <submittedName>
        <fullName evidence="2">Uncharacterized protein</fullName>
    </submittedName>
</protein>
<comment type="caution">
    <text evidence="2">The sequence shown here is derived from an EMBL/GenBank/DDBJ whole genome shotgun (WGS) entry which is preliminary data.</text>
</comment>
<evidence type="ECO:0000313" key="3">
    <source>
        <dbReference type="Proteomes" id="UP001066276"/>
    </source>
</evidence>
<feature type="compositionally biased region" description="Polar residues" evidence="1">
    <location>
        <begin position="85"/>
        <end position="96"/>
    </location>
</feature>
<organism evidence="2 3">
    <name type="scientific">Pleurodeles waltl</name>
    <name type="common">Iberian ribbed newt</name>
    <dbReference type="NCBI Taxonomy" id="8319"/>
    <lineage>
        <taxon>Eukaryota</taxon>
        <taxon>Metazoa</taxon>
        <taxon>Chordata</taxon>
        <taxon>Craniata</taxon>
        <taxon>Vertebrata</taxon>
        <taxon>Euteleostomi</taxon>
        <taxon>Amphibia</taxon>
        <taxon>Batrachia</taxon>
        <taxon>Caudata</taxon>
        <taxon>Salamandroidea</taxon>
        <taxon>Salamandridae</taxon>
        <taxon>Pleurodelinae</taxon>
        <taxon>Pleurodeles</taxon>
    </lineage>
</organism>
<keyword evidence="3" id="KW-1185">Reference proteome</keyword>
<feature type="compositionally biased region" description="Polar residues" evidence="1">
    <location>
        <begin position="55"/>
        <end position="69"/>
    </location>
</feature>
<dbReference type="EMBL" id="JANPWB010000012">
    <property type="protein sequence ID" value="KAJ1117577.1"/>
    <property type="molecule type" value="Genomic_DNA"/>
</dbReference>
<evidence type="ECO:0000313" key="2">
    <source>
        <dbReference type="EMBL" id="KAJ1117577.1"/>
    </source>
</evidence>
<feature type="region of interest" description="Disordered" evidence="1">
    <location>
        <begin position="1"/>
        <end position="150"/>
    </location>
</feature>
<sequence>MAPAPLSDFRRSYAMAPWAPRRPRGLCFGSSPEGKQPGPGGRPARESQVDAGRQTPESPRSGRSCQMGSSAGLRPHRRAHDPSTQRRQTPVTSAGTCQPEASASAPGAGRPAPGAEHAARRVRVQHCAPPGCPSSRLVGGCHHQGTLGNA</sequence>
<dbReference type="AlphaFoldDB" id="A0AAV7NR72"/>
<evidence type="ECO:0000256" key="1">
    <source>
        <dbReference type="SAM" id="MobiDB-lite"/>
    </source>
</evidence>
<dbReference type="Proteomes" id="UP001066276">
    <property type="component" value="Chromosome 8"/>
</dbReference>
<name>A0AAV7NR72_PLEWA</name>
<gene>
    <name evidence="2" type="ORF">NDU88_005775</name>
</gene>